<dbReference type="Gene3D" id="1.10.287.1060">
    <property type="entry name" value="ESAT-6-like"/>
    <property type="match status" value="1"/>
</dbReference>
<dbReference type="AlphaFoldDB" id="A0A7C9RTH9"/>
<protein>
    <recommendedName>
        <fullName evidence="3">Excreted virulence factor EspC, type VII ESX diderm</fullName>
    </recommendedName>
</protein>
<gene>
    <name evidence="1" type="ORF">G7043_26455</name>
</gene>
<dbReference type="EMBL" id="JAAMPJ010000007">
    <property type="protein sequence ID" value="NGY62469.1"/>
    <property type="molecule type" value="Genomic_DNA"/>
</dbReference>
<dbReference type="RefSeq" id="WP_166049935.1">
    <property type="nucleotide sequence ID" value="NZ_JAAMPJ010000007.1"/>
</dbReference>
<keyword evidence="2" id="KW-1185">Reference proteome</keyword>
<organism evidence="1 2">
    <name type="scientific">Lentzea alba</name>
    <dbReference type="NCBI Taxonomy" id="2714351"/>
    <lineage>
        <taxon>Bacteria</taxon>
        <taxon>Bacillati</taxon>
        <taxon>Actinomycetota</taxon>
        <taxon>Actinomycetes</taxon>
        <taxon>Pseudonocardiales</taxon>
        <taxon>Pseudonocardiaceae</taxon>
        <taxon>Lentzea</taxon>
    </lineage>
</organism>
<comment type="caution">
    <text evidence="1">The sequence shown here is derived from an EMBL/GenBank/DDBJ whole genome shotgun (WGS) entry which is preliminary data.</text>
</comment>
<name>A0A7C9RTH9_9PSEU</name>
<dbReference type="SUPFAM" id="SSF140453">
    <property type="entry name" value="EsxAB dimer-like"/>
    <property type="match status" value="1"/>
</dbReference>
<evidence type="ECO:0000313" key="1">
    <source>
        <dbReference type="EMBL" id="NGY62469.1"/>
    </source>
</evidence>
<evidence type="ECO:0000313" key="2">
    <source>
        <dbReference type="Proteomes" id="UP000481360"/>
    </source>
</evidence>
<reference evidence="1 2" key="1">
    <citation type="submission" date="2020-03" db="EMBL/GenBank/DDBJ databases">
        <title>Isolation and identification of active actinomycetes.</title>
        <authorList>
            <person name="Sun X."/>
        </authorList>
    </citation>
    <scope>NUCLEOTIDE SEQUENCE [LARGE SCALE GENOMIC DNA]</scope>
    <source>
        <strain evidence="1 2">NEAU-D13</strain>
    </source>
</reference>
<dbReference type="Proteomes" id="UP000481360">
    <property type="component" value="Unassembled WGS sequence"/>
</dbReference>
<dbReference type="InterPro" id="IPR036689">
    <property type="entry name" value="ESAT-6-like_sf"/>
</dbReference>
<sequence>MEVNPAELEKAAAVVDGAVAHFNARRAELHEIANEMHTGRQLSDGYGKTGGYQQGLQNFGVAFEQVLEEFIKDEDKFCAFLEGFRDRLRQSAGTYQETELANTQSMNLIGSKLDQGKA</sequence>
<proteinExistence type="predicted"/>
<accession>A0A7C9RTH9</accession>
<evidence type="ECO:0008006" key="3">
    <source>
        <dbReference type="Google" id="ProtNLM"/>
    </source>
</evidence>